<keyword evidence="3" id="KW-1185">Reference proteome</keyword>
<keyword evidence="1" id="KW-1133">Transmembrane helix</keyword>
<dbReference type="RefSeq" id="WP_089220084.1">
    <property type="nucleotide sequence ID" value="NZ_FZOS01000014.1"/>
</dbReference>
<sequence length="91" mass="10349">MFDRLFLAHPRSVNESYFEHFGVASRFGVTMVTSGIACLVHAVVPAFCVRTGSNAVKRLHAQMAARQPSPRARESRPMAWNEPEWQIEYEI</sequence>
<dbReference type="OrthoDB" id="7652114at2"/>
<accession>A0A239GZZ0</accession>
<dbReference type="EMBL" id="FZOS01000014">
    <property type="protein sequence ID" value="SNS74113.1"/>
    <property type="molecule type" value="Genomic_DNA"/>
</dbReference>
<protein>
    <recommendedName>
        <fullName evidence="4">Type 1 capsular polysaccharide biosynthesis protein J</fullName>
    </recommendedName>
</protein>
<evidence type="ECO:0000313" key="3">
    <source>
        <dbReference type="Proteomes" id="UP000198281"/>
    </source>
</evidence>
<evidence type="ECO:0000256" key="1">
    <source>
        <dbReference type="SAM" id="Phobius"/>
    </source>
</evidence>
<keyword evidence="1" id="KW-0812">Transmembrane</keyword>
<reference evidence="3" key="1">
    <citation type="submission" date="2017-06" db="EMBL/GenBank/DDBJ databases">
        <authorList>
            <person name="Varghese N."/>
            <person name="Submissions S."/>
        </authorList>
    </citation>
    <scope>NUCLEOTIDE SEQUENCE [LARGE SCALE GENOMIC DNA]</scope>
    <source>
        <strain evidence="3">LNB2</strain>
    </source>
</reference>
<dbReference type="AlphaFoldDB" id="A0A239GZZ0"/>
<dbReference type="Proteomes" id="UP000198281">
    <property type="component" value="Unassembled WGS sequence"/>
</dbReference>
<feature type="transmembrane region" description="Helical" evidence="1">
    <location>
        <begin position="27"/>
        <end position="49"/>
    </location>
</feature>
<dbReference type="InterPro" id="IPR045936">
    <property type="entry name" value="DUF6356"/>
</dbReference>
<name>A0A239GZZ0_9SPHN</name>
<keyword evidence="1" id="KW-0472">Membrane</keyword>
<dbReference type="Pfam" id="PF19883">
    <property type="entry name" value="DUF6356"/>
    <property type="match status" value="1"/>
</dbReference>
<gene>
    <name evidence="2" type="ORF">SAMN06295912_11446</name>
</gene>
<evidence type="ECO:0008006" key="4">
    <source>
        <dbReference type="Google" id="ProtNLM"/>
    </source>
</evidence>
<organism evidence="2 3">
    <name type="scientific">Edaphosphingomonas laterariae</name>
    <dbReference type="NCBI Taxonomy" id="861865"/>
    <lineage>
        <taxon>Bacteria</taxon>
        <taxon>Pseudomonadati</taxon>
        <taxon>Pseudomonadota</taxon>
        <taxon>Alphaproteobacteria</taxon>
        <taxon>Sphingomonadales</taxon>
        <taxon>Rhizorhabdaceae</taxon>
        <taxon>Edaphosphingomonas</taxon>
    </lineage>
</organism>
<proteinExistence type="predicted"/>
<evidence type="ECO:0000313" key="2">
    <source>
        <dbReference type="EMBL" id="SNS74113.1"/>
    </source>
</evidence>